<keyword evidence="6" id="KW-0808">Transferase</keyword>
<reference evidence="20 21" key="1">
    <citation type="journal article" date="2024" name="J Genomics">
        <title>Draft genome sequencing and assembly of Favolaschia claudopus CIRM-BRFM 2984 isolated from oak limbs.</title>
        <authorList>
            <person name="Navarro D."/>
            <person name="Drula E."/>
            <person name="Chaduli D."/>
            <person name="Cazenave R."/>
            <person name="Ahrendt S."/>
            <person name="Wang J."/>
            <person name="Lipzen A."/>
            <person name="Daum C."/>
            <person name="Barry K."/>
            <person name="Grigoriev I.V."/>
            <person name="Favel A."/>
            <person name="Rosso M.N."/>
            <person name="Martin F."/>
        </authorList>
    </citation>
    <scope>NUCLEOTIDE SEQUENCE [LARGE SCALE GENOMIC DNA]</scope>
    <source>
        <strain evidence="20 21">CIRM-BRFM 2984</strain>
    </source>
</reference>
<dbReference type="GO" id="GO:0010276">
    <property type="term" value="F:phytol kinase activity"/>
    <property type="evidence" value="ECO:0007669"/>
    <property type="project" value="UniProtKB-EC"/>
</dbReference>
<evidence type="ECO:0000256" key="16">
    <source>
        <dbReference type="ARBA" id="ARBA00039024"/>
    </source>
</evidence>
<gene>
    <name evidence="20" type="ORF">R3P38DRAFT_2902853</name>
</gene>
<keyword evidence="13" id="KW-1133">Transmembrane helix</keyword>
<keyword evidence="9 18" id="KW-0863">Zinc-finger</keyword>
<keyword evidence="8" id="KW-0479">Metal-binding</keyword>
<evidence type="ECO:0000256" key="4">
    <source>
        <dbReference type="ARBA" id="ARBA00022528"/>
    </source>
</evidence>
<sequence length="621" mass="70596">MHSFLRLSNLDSLPFSLRRYAVAAANGSVQDLQHLIANLNRWHDNPQFTRSLPVFYAALDPVNMAKSVPVEPDSITNAFLSLHSLRKLEKRHHPVFGDLWPRIWLWISFFTHHPESIPDFRRSPICLVLLDILSSLTSDEEAHEIVWHTSGVRSIVMEAWQLMKHPRFEDPEGNTYLSDLFEVVHEIPLHSAANFDEIVDTAGGIRGIARLVMDSIFMLFDFDDRVIIPDTLQSLSGIMAFLNNLGSSDVLAPALVAAGAVSVFTCMASAGIEGSSDDVEDLGHRQYFVLVCIHALHSMLPSYRAMRASLQAGLLRCLLYGSILSLGDLDSSQRLRKILKRILPASTVYYSVLLELRQQLPGMKHITESPAFKMWDLYGHWVTFENLARSRIDFMEEIERSEQALKACSNTECGKILDKHKFKRCSQCRHVQYCSADCQKTDWRRGGHRTACRAALLFDLANQDLTPRNLSFMRKLLHRDLNYDNPVLYISSAKLSRFRELALTNDASPFVTVFDYRSGHSRPYITDVDSLKAEDSDKQVNWEDYTARVARSGGRMELHLIRAQHGCSGLSERMLMVPQYSEQASIHHGMLDILRRDDGIANWDAEVMELVTRCEGILKVH</sequence>
<dbReference type="PANTHER" id="PTHR32523">
    <property type="entry name" value="PHYTOL KINASE 1, CHLOROPLASTIC"/>
    <property type="match status" value="1"/>
</dbReference>
<evidence type="ECO:0000313" key="20">
    <source>
        <dbReference type="EMBL" id="KAK7040017.1"/>
    </source>
</evidence>
<evidence type="ECO:0000256" key="17">
    <source>
        <dbReference type="ARBA" id="ARBA00048889"/>
    </source>
</evidence>
<evidence type="ECO:0000256" key="12">
    <source>
        <dbReference type="ARBA" id="ARBA00022946"/>
    </source>
</evidence>
<protein>
    <recommendedName>
        <fullName evidence="16">phytol kinase</fullName>
        <ecNumber evidence="16">2.7.1.182</ecNumber>
    </recommendedName>
</protein>
<keyword evidence="10" id="KW-0418">Kinase</keyword>
<evidence type="ECO:0000256" key="3">
    <source>
        <dbReference type="ARBA" id="ARBA00010794"/>
    </source>
</evidence>
<evidence type="ECO:0000256" key="6">
    <source>
        <dbReference type="ARBA" id="ARBA00022679"/>
    </source>
</evidence>
<evidence type="ECO:0000256" key="10">
    <source>
        <dbReference type="ARBA" id="ARBA00022777"/>
    </source>
</evidence>
<proteinExistence type="inferred from homology"/>
<name>A0AAW0CMC7_9AGAR</name>
<evidence type="ECO:0000259" key="19">
    <source>
        <dbReference type="PROSITE" id="PS50865"/>
    </source>
</evidence>
<dbReference type="GO" id="GO:0008270">
    <property type="term" value="F:zinc ion binding"/>
    <property type="evidence" value="ECO:0007669"/>
    <property type="project" value="UniProtKB-KW"/>
</dbReference>
<evidence type="ECO:0000256" key="14">
    <source>
        <dbReference type="ARBA" id="ARBA00023136"/>
    </source>
</evidence>
<dbReference type="Gene3D" id="6.10.140.2220">
    <property type="match status" value="1"/>
</dbReference>
<dbReference type="PANTHER" id="PTHR32523:SF8">
    <property type="entry name" value="DOLICHOL KINASE"/>
    <property type="match status" value="1"/>
</dbReference>
<feature type="domain" description="MYND-type" evidence="19">
    <location>
        <begin position="410"/>
        <end position="452"/>
    </location>
</feature>
<accession>A0AAW0CMC7</accession>
<comment type="similarity">
    <text evidence="3">Belongs to the polyprenol kinase family.</text>
</comment>
<evidence type="ECO:0000256" key="18">
    <source>
        <dbReference type="PROSITE-ProRule" id="PRU00134"/>
    </source>
</evidence>
<evidence type="ECO:0000256" key="15">
    <source>
        <dbReference type="ARBA" id="ARBA00024015"/>
    </source>
</evidence>
<evidence type="ECO:0000256" key="9">
    <source>
        <dbReference type="ARBA" id="ARBA00022771"/>
    </source>
</evidence>
<keyword evidence="7" id="KW-0812">Transmembrane</keyword>
<keyword evidence="4" id="KW-0150">Chloroplast</keyword>
<dbReference type="EMBL" id="JAWWNJ010000016">
    <property type="protein sequence ID" value="KAK7040017.1"/>
    <property type="molecule type" value="Genomic_DNA"/>
</dbReference>
<evidence type="ECO:0000256" key="1">
    <source>
        <dbReference type="ARBA" id="ARBA00004141"/>
    </source>
</evidence>
<evidence type="ECO:0000256" key="8">
    <source>
        <dbReference type="ARBA" id="ARBA00022723"/>
    </source>
</evidence>
<keyword evidence="14" id="KW-0472">Membrane</keyword>
<keyword evidence="11" id="KW-0862">Zinc</keyword>
<organism evidence="20 21">
    <name type="scientific">Favolaschia claudopus</name>
    <dbReference type="NCBI Taxonomy" id="2862362"/>
    <lineage>
        <taxon>Eukaryota</taxon>
        <taxon>Fungi</taxon>
        <taxon>Dikarya</taxon>
        <taxon>Basidiomycota</taxon>
        <taxon>Agaricomycotina</taxon>
        <taxon>Agaricomycetes</taxon>
        <taxon>Agaricomycetidae</taxon>
        <taxon>Agaricales</taxon>
        <taxon>Marasmiineae</taxon>
        <taxon>Mycenaceae</taxon>
        <taxon>Favolaschia</taxon>
    </lineage>
</organism>
<keyword evidence="21" id="KW-1185">Reference proteome</keyword>
<dbReference type="Proteomes" id="UP001362999">
    <property type="component" value="Unassembled WGS sequence"/>
</dbReference>
<comment type="caution">
    <text evidence="20">The sequence shown here is derived from an EMBL/GenBank/DDBJ whole genome shotgun (WGS) entry which is preliminary data.</text>
</comment>
<dbReference type="EC" id="2.7.1.182" evidence="16"/>
<comment type="pathway">
    <text evidence="15">Cofactor biosynthesis; tocopherol biosynthesis.</text>
</comment>
<dbReference type="Pfam" id="PF01753">
    <property type="entry name" value="zf-MYND"/>
    <property type="match status" value="1"/>
</dbReference>
<evidence type="ECO:0000256" key="11">
    <source>
        <dbReference type="ARBA" id="ARBA00022833"/>
    </source>
</evidence>
<keyword evidence="5" id="KW-0934">Plastid</keyword>
<evidence type="ECO:0000313" key="21">
    <source>
        <dbReference type="Proteomes" id="UP001362999"/>
    </source>
</evidence>
<dbReference type="AlphaFoldDB" id="A0AAW0CMC7"/>
<evidence type="ECO:0000256" key="13">
    <source>
        <dbReference type="ARBA" id="ARBA00022989"/>
    </source>
</evidence>
<dbReference type="PROSITE" id="PS50865">
    <property type="entry name" value="ZF_MYND_2"/>
    <property type="match status" value="1"/>
</dbReference>
<evidence type="ECO:0000256" key="2">
    <source>
        <dbReference type="ARBA" id="ARBA00004229"/>
    </source>
</evidence>
<dbReference type="InterPro" id="IPR039606">
    <property type="entry name" value="Phytol/farnesol_kinase"/>
</dbReference>
<dbReference type="SUPFAM" id="SSF144232">
    <property type="entry name" value="HIT/MYND zinc finger-like"/>
    <property type="match status" value="1"/>
</dbReference>
<dbReference type="GO" id="GO:0016020">
    <property type="term" value="C:membrane"/>
    <property type="evidence" value="ECO:0007669"/>
    <property type="project" value="UniProtKB-SubCell"/>
</dbReference>
<evidence type="ECO:0000256" key="5">
    <source>
        <dbReference type="ARBA" id="ARBA00022640"/>
    </source>
</evidence>
<comment type="catalytic activity">
    <reaction evidence="17">
        <text>phytol + CTP = phytyl phosphate + CDP + H(+)</text>
        <dbReference type="Rhea" id="RHEA:38055"/>
        <dbReference type="ChEBI" id="CHEBI:15378"/>
        <dbReference type="ChEBI" id="CHEBI:17327"/>
        <dbReference type="ChEBI" id="CHEBI:37563"/>
        <dbReference type="ChEBI" id="CHEBI:58069"/>
        <dbReference type="ChEBI" id="CHEBI:75483"/>
        <dbReference type="EC" id="2.7.1.182"/>
    </reaction>
</comment>
<dbReference type="InterPro" id="IPR002893">
    <property type="entry name" value="Znf_MYND"/>
</dbReference>
<comment type="subcellular location">
    <subcellularLocation>
        <location evidence="1">Membrane</location>
        <topology evidence="1">Multi-pass membrane protein</topology>
    </subcellularLocation>
    <subcellularLocation>
        <location evidence="2">Plastid</location>
        <location evidence="2">Chloroplast</location>
    </subcellularLocation>
</comment>
<evidence type="ECO:0000256" key="7">
    <source>
        <dbReference type="ARBA" id="ARBA00022692"/>
    </source>
</evidence>
<keyword evidence="12" id="KW-0809">Transit peptide</keyword>